<dbReference type="PROSITE" id="PS52016">
    <property type="entry name" value="TONB_DEPENDENT_REC_3"/>
    <property type="match status" value="1"/>
</dbReference>
<evidence type="ECO:0000259" key="13">
    <source>
        <dbReference type="Pfam" id="PF00593"/>
    </source>
</evidence>
<evidence type="ECO:0000256" key="10">
    <source>
        <dbReference type="PROSITE-ProRule" id="PRU01360"/>
    </source>
</evidence>
<keyword evidence="3 10" id="KW-0813">Transport</keyword>
<dbReference type="HOGENOM" id="CLU_010745_0_1_4"/>
<organism evidence="15 16">
    <name type="scientific">Janthinobacterium agaricidamnosum NBRC 102515 = DSM 9628</name>
    <dbReference type="NCBI Taxonomy" id="1349767"/>
    <lineage>
        <taxon>Bacteria</taxon>
        <taxon>Pseudomonadati</taxon>
        <taxon>Pseudomonadota</taxon>
        <taxon>Betaproteobacteria</taxon>
        <taxon>Burkholderiales</taxon>
        <taxon>Oxalobacteraceae</taxon>
        <taxon>Janthinobacterium</taxon>
    </lineage>
</organism>
<keyword evidence="4 10" id="KW-1134">Transmembrane beta strand</keyword>
<dbReference type="AlphaFoldDB" id="W0V7V5"/>
<evidence type="ECO:0000256" key="5">
    <source>
        <dbReference type="ARBA" id="ARBA00022692"/>
    </source>
</evidence>
<evidence type="ECO:0000256" key="8">
    <source>
        <dbReference type="ARBA" id="ARBA00023170"/>
    </source>
</evidence>
<dbReference type="InterPro" id="IPR000531">
    <property type="entry name" value="Beta-barrel_TonB"/>
</dbReference>
<evidence type="ECO:0000256" key="4">
    <source>
        <dbReference type="ARBA" id="ARBA00022452"/>
    </source>
</evidence>
<dbReference type="InterPro" id="IPR036942">
    <property type="entry name" value="Beta-barrel_TonB_sf"/>
</dbReference>
<keyword evidence="6 11" id="KW-0798">TonB box</keyword>
<evidence type="ECO:0000313" key="16">
    <source>
        <dbReference type="Proteomes" id="UP000027604"/>
    </source>
</evidence>
<dbReference type="Proteomes" id="UP000027604">
    <property type="component" value="Chromosome I"/>
</dbReference>
<dbReference type="CDD" id="cd01347">
    <property type="entry name" value="ligand_gated_channel"/>
    <property type="match status" value="1"/>
</dbReference>
<dbReference type="Pfam" id="PF00593">
    <property type="entry name" value="TonB_dep_Rec_b-barrel"/>
    <property type="match status" value="1"/>
</dbReference>
<accession>W0V7V5</accession>
<evidence type="ECO:0000313" key="15">
    <source>
        <dbReference type="EMBL" id="CDG84914.1"/>
    </source>
</evidence>
<proteinExistence type="inferred from homology"/>
<dbReference type="KEGG" id="jag:GJA_4306"/>
<evidence type="ECO:0000256" key="3">
    <source>
        <dbReference type="ARBA" id="ARBA00022448"/>
    </source>
</evidence>
<dbReference type="InterPro" id="IPR037066">
    <property type="entry name" value="Plug_dom_sf"/>
</dbReference>
<dbReference type="Gene3D" id="2.40.170.20">
    <property type="entry name" value="TonB-dependent receptor, beta-barrel domain"/>
    <property type="match status" value="1"/>
</dbReference>
<dbReference type="STRING" id="1349767.GJA_4306"/>
<evidence type="ECO:0000256" key="12">
    <source>
        <dbReference type="SAM" id="MobiDB-lite"/>
    </source>
</evidence>
<protein>
    <submittedName>
        <fullName evidence="15">TonB-dependent Receptor Plug domain protein</fullName>
    </submittedName>
</protein>
<feature type="domain" description="TonB-dependent receptor plug" evidence="14">
    <location>
        <begin position="75"/>
        <end position="192"/>
    </location>
</feature>
<dbReference type="Gene3D" id="2.170.130.10">
    <property type="entry name" value="TonB-dependent receptor, plug domain"/>
    <property type="match status" value="1"/>
</dbReference>
<evidence type="ECO:0000256" key="7">
    <source>
        <dbReference type="ARBA" id="ARBA00023136"/>
    </source>
</evidence>
<feature type="region of interest" description="Disordered" evidence="12">
    <location>
        <begin position="630"/>
        <end position="652"/>
    </location>
</feature>
<evidence type="ECO:0000256" key="9">
    <source>
        <dbReference type="ARBA" id="ARBA00023237"/>
    </source>
</evidence>
<dbReference type="InterPro" id="IPR012910">
    <property type="entry name" value="Plug_dom"/>
</dbReference>
<dbReference type="eggNOG" id="COG4771">
    <property type="taxonomic scope" value="Bacteria"/>
</dbReference>
<evidence type="ECO:0000259" key="14">
    <source>
        <dbReference type="Pfam" id="PF07715"/>
    </source>
</evidence>
<dbReference type="EMBL" id="HG322949">
    <property type="protein sequence ID" value="CDG84914.1"/>
    <property type="molecule type" value="Genomic_DNA"/>
</dbReference>
<keyword evidence="5 10" id="KW-0812">Transmembrane</keyword>
<feature type="compositionally biased region" description="Low complexity" evidence="12">
    <location>
        <begin position="637"/>
        <end position="648"/>
    </location>
</feature>
<keyword evidence="9 10" id="KW-0998">Cell outer membrane</keyword>
<keyword evidence="7 10" id="KW-0472">Membrane</keyword>
<comment type="subcellular location">
    <subcellularLocation>
        <location evidence="1 10">Cell outer membrane</location>
        <topology evidence="1 10">Multi-pass membrane protein</topology>
    </subcellularLocation>
</comment>
<evidence type="ECO:0000256" key="1">
    <source>
        <dbReference type="ARBA" id="ARBA00004571"/>
    </source>
</evidence>
<dbReference type="InterPro" id="IPR039426">
    <property type="entry name" value="TonB-dep_rcpt-like"/>
</dbReference>
<comment type="similarity">
    <text evidence="2 10 11">Belongs to the TonB-dependent receptor family.</text>
</comment>
<evidence type="ECO:0000256" key="11">
    <source>
        <dbReference type="RuleBase" id="RU003357"/>
    </source>
</evidence>
<dbReference type="PANTHER" id="PTHR47234:SF2">
    <property type="entry name" value="TONB-DEPENDENT RECEPTOR"/>
    <property type="match status" value="1"/>
</dbReference>
<evidence type="ECO:0000256" key="6">
    <source>
        <dbReference type="ARBA" id="ARBA00023077"/>
    </source>
</evidence>
<evidence type="ECO:0000256" key="2">
    <source>
        <dbReference type="ARBA" id="ARBA00009810"/>
    </source>
</evidence>
<sequence length="946" mass="101165">MKKNAERLAYPAGPTVLMGVLRMMMEKAISRSVRLICSGGIAAVTLGMLAQPAMAQDANVQRVEVTGSSIKRATAETASPVQIITSDDLLKSGKATVSEYLQTLTADGAGSLPTGFGNGFAAGSTAISLRGLGATSTLVLLNGRRMAPFARADDGQKSFTDLSTIPMQIVERIEILKDGASSTYGADAIAGVVNIILRKDFEGLTVKADSGISGYGDDKQNKASITYGKGNLETDKYNFVINAEYNQSDMLMNTDRSSRKWIGKSDLRAYGYPLSNQFTTGQLTSNPGASPTGSIFNPNTGKYVSLPGCSALSTTTPQDPNGGCAWNQDQFRSMQPKIESVNLYTRGTWQLNSETQAYAEAGYSKRDTAFTVIPPSVSQVVAFPGGVINYGAGANAVQLAASHPQNPYGQAVNLRYSAFDVGPSTRQANNEFSRFVVGLKGSAMGWDYDTGFTHSESKLHLDYSNMLNMKVLKAALGDPTSKYFPYYIGSQAYKNPASLYAAMVTHATSDSTTKLDIIDFKASRELFALPGGNLGIAVGAEHRRDKLDNPSLSGTEDGSINTSYVAAKGDSKVSAVFVELLAPVLKTVELSGAVRYDKYDNFSSTTPKLGAKWTPLKTFALRGTYSEGFRAPGPAESNSSSQSTGNSTVRDPIRCPNGKKLPGADDADCSITISAIKVGNPDLRPETSKGYTLGMVWDPIDNLSLSLDGWKIKRSDEINPTTYSDAAALPSAVRNPNNNLTINGVVVPNTGSLLIVNAPYRNSSFTEIKGVDLDVKQRLRLGAYGRATIGLTWTHVASWVRAESDTARSQYAGTHGNCDTSDCAGTPKDKINVTGSWDLGNWNVSGIINYRSDMKNVRVEGDPCASQLTDGTPAPNGCKIASFTTLDLSTRWNYSKQLQLFASINNVTDKVAPLDPLTYGGISYNPMDASGAIGRYFKVGASYKFF</sequence>
<feature type="domain" description="TonB-dependent receptor-like beta-barrel" evidence="13">
    <location>
        <begin position="407"/>
        <end position="907"/>
    </location>
</feature>
<dbReference type="Pfam" id="PF07715">
    <property type="entry name" value="Plug"/>
    <property type="match status" value="1"/>
</dbReference>
<name>W0V7V5_9BURK</name>
<dbReference type="PATRIC" id="fig|1349767.4.peg.868"/>
<keyword evidence="8 15" id="KW-0675">Receptor</keyword>
<reference evidence="15 16" key="1">
    <citation type="journal article" date="2015" name="Genome Announc.">
        <title>Genome Sequence of Mushroom Soft-Rot Pathogen Janthinobacterium agaricidamnosum.</title>
        <authorList>
            <person name="Graupner K."/>
            <person name="Lackner G."/>
            <person name="Hertweck C."/>
        </authorList>
    </citation>
    <scope>NUCLEOTIDE SEQUENCE [LARGE SCALE GENOMIC DNA]</scope>
    <source>
        <strain evidence="16">NBRC 102515 / DSM 9628</strain>
    </source>
</reference>
<dbReference type="PANTHER" id="PTHR47234">
    <property type="match status" value="1"/>
</dbReference>
<dbReference type="SUPFAM" id="SSF56935">
    <property type="entry name" value="Porins"/>
    <property type="match status" value="1"/>
</dbReference>
<dbReference type="eggNOG" id="COG1629">
    <property type="taxonomic scope" value="Bacteria"/>
</dbReference>
<gene>
    <name evidence="15" type="ORF">GJA_4306</name>
</gene>
<dbReference type="GO" id="GO:0009279">
    <property type="term" value="C:cell outer membrane"/>
    <property type="evidence" value="ECO:0007669"/>
    <property type="project" value="UniProtKB-SubCell"/>
</dbReference>
<keyword evidence="16" id="KW-1185">Reference proteome</keyword>